<dbReference type="EMBL" id="PYNF01000004">
    <property type="protein sequence ID" value="PSV00011.1"/>
    <property type="molecule type" value="Genomic_DNA"/>
</dbReference>
<proteinExistence type="predicted"/>
<dbReference type="GeneID" id="29945468"/>
<name>A0A0B7JIG8_9GAMM</name>
<accession>A0A2T3KKH1</accession>
<dbReference type="RefSeq" id="WP_036790742.1">
    <property type="nucleotide sequence ID" value="NZ_LN794353.1"/>
</dbReference>
<accession>A0A0B7JIG8</accession>
<organism evidence="1 2">
    <name type="scientific">Photobacterium kishitanii</name>
    <dbReference type="NCBI Taxonomy" id="318456"/>
    <lineage>
        <taxon>Bacteria</taxon>
        <taxon>Pseudomonadati</taxon>
        <taxon>Pseudomonadota</taxon>
        <taxon>Gammaproteobacteria</taxon>
        <taxon>Vibrionales</taxon>
        <taxon>Vibrionaceae</taxon>
        <taxon>Photobacterium</taxon>
    </lineage>
</organism>
<evidence type="ECO:0000313" key="2">
    <source>
        <dbReference type="Proteomes" id="UP000241426"/>
    </source>
</evidence>
<reference evidence="1 2" key="1">
    <citation type="submission" date="2018-01" db="EMBL/GenBank/DDBJ databases">
        <title>Whole genome sequencing of Histamine producing bacteria.</title>
        <authorList>
            <person name="Butler K."/>
        </authorList>
    </citation>
    <scope>NUCLEOTIDE SEQUENCE [LARGE SCALE GENOMIC DNA]</scope>
    <source>
        <strain evidence="1 2">FS-7.2</strain>
    </source>
</reference>
<protein>
    <submittedName>
        <fullName evidence="1">Uncharacterized protein</fullName>
    </submittedName>
</protein>
<evidence type="ECO:0000313" key="1">
    <source>
        <dbReference type="EMBL" id="PSV00011.1"/>
    </source>
</evidence>
<dbReference type="AlphaFoldDB" id="A0A0B7JIG8"/>
<sequence length="106" mass="11841">MIEINNQYYRGVISINSKVSGSGEVQGYSWCLSSTSTTLIIEIAEDQAIDRETLPLVGYGCSGWIYEQPLTKQHNNIVSFIDTAMVLFRNNKMTYFPAVTCSCSDL</sequence>
<gene>
    <name evidence="1" type="ORF">C9J27_07140</name>
</gene>
<dbReference type="Proteomes" id="UP000241426">
    <property type="component" value="Unassembled WGS sequence"/>
</dbReference>
<comment type="caution">
    <text evidence="1">The sequence shown here is derived from an EMBL/GenBank/DDBJ whole genome shotgun (WGS) entry which is preliminary data.</text>
</comment>